<feature type="domain" description="Peptidase C14 caspase" evidence="1">
    <location>
        <begin position="13"/>
        <end position="136"/>
    </location>
</feature>
<reference evidence="3" key="1">
    <citation type="journal article" date="2019" name="Int. J. Syst. Evol. Microbiol.">
        <title>The Global Catalogue of Microorganisms (GCM) 10K type strain sequencing project: providing services to taxonomists for standard genome sequencing and annotation.</title>
        <authorList>
            <consortium name="The Broad Institute Genomics Platform"/>
            <consortium name="The Broad Institute Genome Sequencing Center for Infectious Disease"/>
            <person name="Wu L."/>
            <person name="Ma J."/>
        </authorList>
    </citation>
    <scope>NUCLEOTIDE SEQUENCE [LARGE SCALE GENOMIC DNA]</scope>
    <source>
        <strain evidence="3">ICMP 19430</strain>
    </source>
</reference>
<dbReference type="InterPro" id="IPR015943">
    <property type="entry name" value="WD40/YVTN_repeat-like_dom_sf"/>
</dbReference>
<dbReference type="SUPFAM" id="SSF69322">
    <property type="entry name" value="Tricorn protease domain 2"/>
    <property type="match status" value="1"/>
</dbReference>
<protein>
    <submittedName>
        <fullName evidence="2">Caspase family protein</fullName>
    </submittedName>
</protein>
<dbReference type="Pfam" id="PF00656">
    <property type="entry name" value="Peptidase_C14"/>
    <property type="match status" value="1"/>
</dbReference>
<dbReference type="SUPFAM" id="SSF52129">
    <property type="entry name" value="Caspase-like"/>
    <property type="match status" value="1"/>
</dbReference>
<dbReference type="InterPro" id="IPR011044">
    <property type="entry name" value="Quino_amine_DH_bsu"/>
</dbReference>
<dbReference type="SUPFAM" id="SSF50969">
    <property type="entry name" value="YVTN repeat-like/Quinoprotein amine dehydrogenase"/>
    <property type="match status" value="1"/>
</dbReference>
<accession>A0ABW2MBZ7</accession>
<evidence type="ECO:0000313" key="2">
    <source>
        <dbReference type="EMBL" id="MFC7350794.1"/>
    </source>
</evidence>
<name>A0ABW2MBZ7_9ACTN</name>
<dbReference type="InterPro" id="IPR029030">
    <property type="entry name" value="Caspase-like_dom_sf"/>
</dbReference>
<sequence>MSGGPMRYFIAAGTRHYRGLAELPLAHEDVERATELFTSMGHRRVLDVVSYDPDAEIFENALADWCRTPVLTADDSVIVYYAGHGDRAPSGRYRLACANSEEGKPRSWLSLPNLAEILATSPVRNVLFVVDACYAAAATAELGPITNAIVAGRGRGDDFGAGTWLLASARHRDLAVDGAFVAEVAKACAQGDGPSQRYLAPTVIADRVNQVFIASGAAQRAACSVVDQSGAAPFFDNPSFDPHAEVMGDEEARGDTSDLTSHFEPRGRGVEHVHDEGSYFTGRTRALREARDHLAGQGGGRLLVVTADPGSGKSAVLGRLVLEGCADASVNAHHQTMETVVARLAAAADIRASTLVALLTKLADRELPFRIVVDSLDEAGAGGNRAEARRIAWELLRPLAAVSCVRLIVGSRRDLLPHLGDRVPAIDLDDDAYADDTNTVEYVEKILSDEGAPYARCPDTVRPVAREVARRAGRCFLVARMTASALLRGPVVDVGVPGWAEQLPSDVGGAFETFLQRVPQGRHAVTMALLTALAFGEGDGLPRRIWVRVAARLSGIMLAEADVDMLLEEDGSYLARVRVDGTWYFRLYHQELTDHIKDRVLRSRDLADLQECFVDTLTELAPDGDWSRAHAYVRARLAIHAAGAGTLDDLIEDASFVVAVEPSTLLQAVRYALRRATLSMAVERYTYLLADTDRDSPDRAAMLAFVAHTYGEHALAGSAELLSTSVERVRVEPREITAHRVVGRHAGDGYSIRSRNPNWLTADLVLPNGSRTVLAAPPRASHVHVWLIDTPAQSTVLPHPARVTGLALFAGPPHAAEAVTLDAEGTLRWWNLVDQTLSRVVPGTPWTALFGAGFRSDGTPVIACGNDARVAALAVPGLDPLAEADCSTGQGRNAYETTTGTACLASDGDGRAQLLVCDGAGGRVLLYDLETPGDPDVLIDGLKYPVLATRTQGPRGTVAAVSEPWSRLHLVDTGTRQAVGAPFHGDPGHIAGFAHGSDEPVLVAGAEVLLTARMDRPFRQADGSRVAGLEAAVLHDGRLLAIEVGFGSQLRLVDCAAGERVGAPLSGHEGAVCAVRLIAAPGAVGPDLLTVGNDGTARIWPWGSHERGTGNDAGGTTAPDEVQELIPWRHRPDSVMRVPSLGRHVRRVAPVHPEAELPVLSSHVVTDLTFEYRPNVHDRTEDPEGTLNLLSWQYTGHVGPETTAELPGYSPSSPVSYCVWHRLHPSGASDTTEMHWLHGNMHDRLSGWLLPPVPGRPHTRFVGFDRLQSRVRVLDTPDAEDGWIQLPWSVRPPYDYVCATAFTTASADLVVMSAVRPARKWESSVDGRDPHEPPSAAPDAVPARLWSVESAAPHPVDGVELLPDVYRLNPHHGSGGTRWVLQRGRRGSVGVIDIETGRRYPLWTADPTGRPEDEVLRHAQDRWTELSDGTPVLLYQAPVDNAHPRRDAPPAPVRVWTAASPDRPTVLEQWASRILWAGPAPNGTALAAIGDGRGVALCHLPDGETIWYAPLPALVTDLTPVPGSPAFDLAVGTQQGVVFLRPRLSRSWQHRLGLG</sequence>
<dbReference type="Gene3D" id="2.130.10.10">
    <property type="entry name" value="YVTN repeat-like/Quinoprotein amine dehydrogenase"/>
    <property type="match status" value="1"/>
</dbReference>
<gene>
    <name evidence="2" type="ORF">ACFQW9_09125</name>
</gene>
<dbReference type="RefSeq" id="WP_319288260.1">
    <property type="nucleotide sequence ID" value="NZ_JBHTCK010000002.1"/>
</dbReference>
<proteinExistence type="predicted"/>
<dbReference type="Gene3D" id="3.40.50.1460">
    <property type="match status" value="1"/>
</dbReference>
<dbReference type="Proteomes" id="UP001596509">
    <property type="component" value="Unassembled WGS sequence"/>
</dbReference>
<evidence type="ECO:0000313" key="3">
    <source>
        <dbReference type="Proteomes" id="UP001596509"/>
    </source>
</evidence>
<dbReference type="SUPFAM" id="SSF52540">
    <property type="entry name" value="P-loop containing nucleoside triphosphate hydrolases"/>
    <property type="match status" value="1"/>
</dbReference>
<comment type="caution">
    <text evidence="2">The sequence shown here is derived from an EMBL/GenBank/DDBJ whole genome shotgun (WGS) entry which is preliminary data.</text>
</comment>
<dbReference type="EMBL" id="JBHTCK010000002">
    <property type="protein sequence ID" value="MFC7350794.1"/>
    <property type="molecule type" value="Genomic_DNA"/>
</dbReference>
<keyword evidence="3" id="KW-1185">Reference proteome</keyword>
<dbReference type="InterPro" id="IPR027417">
    <property type="entry name" value="P-loop_NTPase"/>
</dbReference>
<organism evidence="2 3">
    <name type="scientific">Streptomyces caviscabies</name>
    <dbReference type="NCBI Taxonomy" id="90079"/>
    <lineage>
        <taxon>Bacteria</taxon>
        <taxon>Bacillati</taxon>
        <taxon>Actinomycetota</taxon>
        <taxon>Actinomycetes</taxon>
        <taxon>Kitasatosporales</taxon>
        <taxon>Streptomycetaceae</taxon>
        <taxon>Streptomyces</taxon>
    </lineage>
</organism>
<evidence type="ECO:0000259" key="1">
    <source>
        <dbReference type="Pfam" id="PF00656"/>
    </source>
</evidence>
<dbReference type="InterPro" id="IPR011600">
    <property type="entry name" value="Pept_C14_caspase"/>
</dbReference>